<dbReference type="EMBL" id="CM047736">
    <property type="protein sequence ID" value="KAJ0051846.1"/>
    <property type="molecule type" value="Genomic_DNA"/>
</dbReference>
<proteinExistence type="predicted"/>
<name>A0ACC0ZIE7_9ROSI</name>
<evidence type="ECO:0000313" key="1">
    <source>
        <dbReference type="EMBL" id="KAJ0051846.1"/>
    </source>
</evidence>
<accession>A0ACC0ZIE7</accession>
<comment type="caution">
    <text evidence="1">The sequence shown here is derived from an EMBL/GenBank/DDBJ whole genome shotgun (WGS) entry which is preliminary data.</text>
</comment>
<sequence>MKYNLLQKIRRRVEEISKGEFGHELGTIILEGGLQVLEVQQSFVRCNFIITIRHGDKDGKWEVGAMATLIDIVGGFAVYASVGHAKASVEFNISFYSIVKIQVQFLILF</sequence>
<evidence type="ECO:0000313" key="2">
    <source>
        <dbReference type="Proteomes" id="UP001163603"/>
    </source>
</evidence>
<organism evidence="1 2">
    <name type="scientific">Pistacia integerrima</name>
    <dbReference type="NCBI Taxonomy" id="434235"/>
    <lineage>
        <taxon>Eukaryota</taxon>
        <taxon>Viridiplantae</taxon>
        <taxon>Streptophyta</taxon>
        <taxon>Embryophyta</taxon>
        <taxon>Tracheophyta</taxon>
        <taxon>Spermatophyta</taxon>
        <taxon>Magnoliopsida</taxon>
        <taxon>eudicotyledons</taxon>
        <taxon>Gunneridae</taxon>
        <taxon>Pentapetalae</taxon>
        <taxon>rosids</taxon>
        <taxon>malvids</taxon>
        <taxon>Sapindales</taxon>
        <taxon>Anacardiaceae</taxon>
        <taxon>Pistacia</taxon>
    </lineage>
</organism>
<gene>
    <name evidence="1" type="ORF">Pint_01122</name>
</gene>
<dbReference type="Proteomes" id="UP001163603">
    <property type="component" value="Chromosome 1"/>
</dbReference>
<protein>
    <submittedName>
        <fullName evidence="1">Uncharacterized protein</fullName>
    </submittedName>
</protein>
<keyword evidence="2" id="KW-1185">Reference proteome</keyword>
<reference evidence="2" key="1">
    <citation type="journal article" date="2023" name="G3 (Bethesda)">
        <title>Genome assembly and association tests identify interacting loci associated with vigor, precocity, and sex in interspecific pistachio rootstocks.</title>
        <authorList>
            <person name="Palmer W."/>
            <person name="Jacygrad E."/>
            <person name="Sagayaradj S."/>
            <person name="Cavanaugh K."/>
            <person name="Han R."/>
            <person name="Bertier L."/>
            <person name="Beede B."/>
            <person name="Kafkas S."/>
            <person name="Golino D."/>
            <person name="Preece J."/>
            <person name="Michelmore R."/>
        </authorList>
    </citation>
    <scope>NUCLEOTIDE SEQUENCE [LARGE SCALE GENOMIC DNA]</scope>
</reference>